<proteinExistence type="predicted"/>
<dbReference type="Proteomes" id="UP000887575">
    <property type="component" value="Unassembled WGS sequence"/>
</dbReference>
<organism evidence="1 2">
    <name type="scientific">Mesorhabditis belari</name>
    <dbReference type="NCBI Taxonomy" id="2138241"/>
    <lineage>
        <taxon>Eukaryota</taxon>
        <taxon>Metazoa</taxon>
        <taxon>Ecdysozoa</taxon>
        <taxon>Nematoda</taxon>
        <taxon>Chromadorea</taxon>
        <taxon>Rhabditida</taxon>
        <taxon>Rhabditina</taxon>
        <taxon>Rhabditomorpha</taxon>
        <taxon>Rhabditoidea</taxon>
        <taxon>Rhabditidae</taxon>
        <taxon>Mesorhabditinae</taxon>
        <taxon>Mesorhabditis</taxon>
    </lineage>
</organism>
<name>A0AAF3F6V5_9BILA</name>
<sequence length="79" mass="9265">MLYKLCIKDHFCAGPFVLEPINQQNHTFNRDEFSESTIKPLYVHHFLLSKPPKNPSSVWEAFSVHFPTQAQQFVVDEMK</sequence>
<protein>
    <submittedName>
        <fullName evidence="2">Uncharacterized protein</fullName>
    </submittedName>
</protein>
<evidence type="ECO:0000313" key="2">
    <source>
        <dbReference type="WBParaSite" id="MBELARI_LOCUS2644"/>
    </source>
</evidence>
<reference evidence="2" key="1">
    <citation type="submission" date="2024-02" db="UniProtKB">
        <authorList>
            <consortium name="WormBaseParasite"/>
        </authorList>
    </citation>
    <scope>IDENTIFICATION</scope>
</reference>
<evidence type="ECO:0000313" key="1">
    <source>
        <dbReference type="Proteomes" id="UP000887575"/>
    </source>
</evidence>
<dbReference type="AlphaFoldDB" id="A0AAF3F6V5"/>
<accession>A0AAF3F6V5</accession>
<keyword evidence="1" id="KW-1185">Reference proteome</keyword>
<dbReference type="WBParaSite" id="MBELARI_LOCUS2644">
    <property type="protein sequence ID" value="MBELARI_LOCUS2644"/>
    <property type="gene ID" value="MBELARI_LOCUS2644"/>
</dbReference>